<keyword evidence="6" id="KW-1185">Reference proteome</keyword>
<dbReference type="GO" id="GO:0003677">
    <property type="term" value="F:DNA binding"/>
    <property type="evidence" value="ECO:0007669"/>
    <property type="project" value="UniProtKB-KW"/>
</dbReference>
<evidence type="ECO:0000313" key="6">
    <source>
        <dbReference type="Proteomes" id="UP000576393"/>
    </source>
</evidence>
<dbReference type="SUPFAM" id="SSF46785">
    <property type="entry name" value="Winged helix' DNA-binding domain"/>
    <property type="match status" value="1"/>
</dbReference>
<name>A0A852UZU5_9ACTN</name>
<feature type="domain" description="HTH gntR-type" evidence="4">
    <location>
        <begin position="15"/>
        <end position="83"/>
    </location>
</feature>
<dbReference type="PRINTS" id="PR00035">
    <property type="entry name" value="HTHGNTR"/>
</dbReference>
<reference evidence="5 6" key="1">
    <citation type="submission" date="2020-07" db="EMBL/GenBank/DDBJ databases">
        <title>Sequencing the genomes of 1000 actinobacteria strains.</title>
        <authorList>
            <person name="Klenk H.-P."/>
        </authorList>
    </citation>
    <scope>NUCLEOTIDE SEQUENCE [LARGE SCALE GENOMIC DNA]</scope>
    <source>
        <strain evidence="5 6">DSM 45763</strain>
    </source>
</reference>
<dbReference type="SMART" id="SM00866">
    <property type="entry name" value="UTRA"/>
    <property type="match status" value="1"/>
</dbReference>
<accession>A0A852UZU5</accession>
<dbReference type="Pfam" id="PF07702">
    <property type="entry name" value="UTRA"/>
    <property type="match status" value="1"/>
</dbReference>
<dbReference type="InterPro" id="IPR036388">
    <property type="entry name" value="WH-like_DNA-bd_sf"/>
</dbReference>
<evidence type="ECO:0000256" key="2">
    <source>
        <dbReference type="ARBA" id="ARBA00023125"/>
    </source>
</evidence>
<comment type="caution">
    <text evidence="5">The sequence shown here is derived from an EMBL/GenBank/DDBJ whole genome shotgun (WGS) entry which is preliminary data.</text>
</comment>
<evidence type="ECO:0000313" key="5">
    <source>
        <dbReference type="EMBL" id="NYF41759.1"/>
    </source>
</evidence>
<dbReference type="AlphaFoldDB" id="A0A852UZU5"/>
<dbReference type="RefSeq" id="WP_179823756.1">
    <property type="nucleotide sequence ID" value="NZ_JACCCO010000002.1"/>
</dbReference>
<dbReference type="Proteomes" id="UP000576393">
    <property type="component" value="Unassembled WGS sequence"/>
</dbReference>
<dbReference type="PANTHER" id="PTHR44846">
    <property type="entry name" value="MANNOSYL-D-GLYCERATE TRANSPORT/METABOLISM SYSTEM REPRESSOR MNGR-RELATED"/>
    <property type="match status" value="1"/>
</dbReference>
<dbReference type="GO" id="GO:0045892">
    <property type="term" value="P:negative regulation of DNA-templated transcription"/>
    <property type="evidence" value="ECO:0007669"/>
    <property type="project" value="TreeGrafter"/>
</dbReference>
<dbReference type="InterPro" id="IPR028978">
    <property type="entry name" value="Chorismate_lyase_/UTRA_dom_sf"/>
</dbReference>
<dbReference type="SUPFAM" id="SSF64288">
    <property type="entry name" value="Chorismate lyase-like"/>
    <property type="match status" value="1"/>
</dbReference>
<dbReference type="PANTHER" id="PTHR44846:SF17">
    <property type="entry name" value="GNTR-FAMILY TRANSCRIPTIONAL REGULATOR"/>
    <property type="match status" value="1"/>
</dbReference>
<gene>
    <name evidence="5" type="ORF">HDA43_003960</name>
</gene>
<sequence length="246" mass="26906">MSADLGIELDRSSPVPLYFQVAQQISDAIGRGDLAPGARLDNEIDLADRLGLSRPTVRQAIQYLVDKGLLVRKRGVGTQVVQGRVNRTVELTSLYDDLRRAGQEPATRVLALEPVPADGALAATLGVPDGTEVLRLERIRYAAGAPLALLHNWLPVGVAPLTAERLTERGLYELLRAAGVRMRVANQRMGARAATAAEARLLDERRGAPLLTMLRTTYDDQGRAVEHGSHVYRASHYSLEFTLIER</sequence>
<evidence type="ECO:0000259" key="4">
    <source>
        <dbReference type="PROSITE" id="PS50949"/>
    </source>
</evidence>
<dbReference type="GO" id="GO:0003700">
    <property type="term" value="F:DNA-binding transcription factor activity"/>
    <property type="evidence" value="ECO:0007669"/>
    <property type="project" value="InterPro"/>
</dbReference>
<dbReference type="InterPro" id="IPR000524">
    <property type="entry name" value="Tscrpt_reg_HTH_GntR"/>
</dbReference>
<dbReference type="InterPro" id="IPR050679">
    <property type="entry name" value="Bact_HTH_transcr_reg"/>
</dbReference>
<dbReference type="Gene3D" id="3.40.1410.10">
    <property type="entry name" value="Chorismate lyase-like"/>
    <property type="match status" value="1"/>
</dbReference>
<dbReference type="PROSITE" id="PS50949">
    <property type="entry name" value="HTH_GNTR"/>
    <property type="match status" value="1"/>
</dbReference>
<protein>
    <submittedName>
        <fullName evidence="5">DNA-binding GntR family transcriptional regulator</fullName>
    </submittedName>
</protein>
<organism evidence="5 6">
    <name type="scientific">Streptosporangium sandarakinum</name>
    <dbReference type="NCBI Taxonomy" id="1260955"/>
    <lineage>
        <taxon>Bacteria</taxon>
        <taxon>Bacillati</taxon>
        <taxon>Actinomycetota</taxon>
        <taxon>Actinomycetes</taxon>
        <taxon>Streptosporangiales</taxon>
        <taxon>Streptosporangiaceae</taxon>
        <taxon>Streptosporangium</taxon>
    </lineage>
</organism>
<dbReference type="Pfam" id="PF00392">
    <property type="entry name" value="GntR"/>
    <property type="match status" value="1"/>
</dbReference>
<dbReference type="InterPro" id="IPR036390">
    <property type="entry name" value="WH_DNA-bd_sf"/>
</dbReference>
<keyword evidence="2 5" id="KW-0238">DNA-binding</keyword>
<proteinExistence type="predicted"/>
<dbReference type="InterPro" id="IPR011663">
    <property type="entry name" value="UTRA"/>
</dbReference>
<dbReference type="SMART" id="SM00345">
    <property type="entry name" value="HTH_GNTR"/>
    <property type="match status" value="1"/>
</dbReference>
<keyword evidence="1" id="KW-0805">Transcription regulation</keyword>
<evidence type="ECO:0000256" key="1">
    <source>
        <dbReference type="ARBA" id="ARBA00023015"/>
    </source>
</evidence>
<dbReference type="CDD" id="cd07377">
    <property type="entry name" value="WHTH_GntR"/>
    <property type="match status" value="1"/>
</dbReference>
<keyword evidence="3" id="KW-0804">Transcription</keyword>
<dbReference type="EMBL" id="JACCCO010000002">
    <property type="protein sequence ID" value="NYF41759.1"/>
    <property type="molecule type" value="Genomic_DNA"/>
</dbReference>
<dbReference type="Gene3D" id="1.10.10.10">
    <property type="entry name" value="Winged helix-like DNA-binding domain superfamily/Winged helix DNA-binding domain"/>
    <property type="match status" value="1"/>
</dbReference>
<evidence type="ECO:0000256" key="3">
    <source>
        <dbReference type="ARBA" id="ARBA00023163"/>
    </source>
</evidence>